<gene>
    <name evidence="1" type="ORF">PIB30_027710</name>
</gene>
<organism evidence="1 2">
    <name type="scientific">Stylosanthes scabra</name>
    <dbReference type="NCBI Taxonomy" id="79078"/>
    <lineage>
        <taxon>Eukaryota</taxon>
        <taxon>Viridiplantae</taxon>
        <taxon>Streptophyta</taxon>
        <taxon>Embryophyta</taxon>
        <taxon>Tracheophyta</taxon>
        <taxon>Spermatophyta</taxon>
        <taxon>Magnoliopsida</taxon>
        <taxon>eudicotyledons</taxon>
        <taxon>Gunneridae</taxon>
        <taxon>Pentapetalae</taxon>
        <taxon>rosids</taxon>
        <taxon>fabids</taxon>
        <taxon>Fabales</taxon>
        <taxon>Fabaceae</taxon>
        <taxon>Papilionoideae</taxon>
        <taxon>50 kb inversion clade</taxon>
        <taxon>dalbergioids sensu lato</taxon>
        <taxon>Dalbergieae</taxon>
        <taxon>Pterocarpus clade</taxon>
        <taxon>Stylosanthes</taxon>
    </lineage>
</organism>
<evidence type="ECO:0000313" key="1">
    <source>
        <dbReference type="EMBL" id="MED6170111.1"/>
    </source>
</evidence>
<dbReference type="EMBL" id="JASCZI010151142">
    <property type="protein sequence ID" value="MED6170111.1"/>
    <property type="molecule type" value="Genomic_DNA"/>
</dbReference>
<accession>A0ABU6VCW5</accession>
<dbReference type="Proteomes" id="UP001341840">
    <property type="component" value="Unassembled WGS sequence"/>
</dbReference>
<comment type="caution">
    <text evidence="1">The sequence shown here is derived from an EMBL/GenBank/DDBJ whole genome shotgun (WGS) entry which is preliminary data.</text>
</comment>
<proteinExistence type="predicted"/>
<sequence>MENSLAWIRSNVSMSEGRMELWTEVRELERTFHSAATGLRRATTSKQNGNQTAGKGLGVRRNAMAAGRRRCERSGGRSTGGGAVLGELSMQSIRECERKRVVGACDASI</sequence>
<protein>
    <submittedName>
        <fullName evidence="1">Uncharacterized protein</fullName>
    </submittedName>
</protein>
<reference evidence="1 2" key="1">
    <citation type="journal article" date="2023" name="Plants (Basel)">
        <title>Bridging the Gap: Combining Genomics and Transcriptomics Approaches to Understand Stylosanthes scabra, an Orphan Legume from the Brazilian Caatinga.</title>
        <authorList>
            <person name="Ferreira-Neto J.R.C."/>
            <person name="da Silva M.D."/>
            <person name="Binneck E."/>
            <person name="de Melo N.F."/>
            <person name="da Silva R.H."/>
            <person name="de Melo A.L.T.M."/>
            <person name="Pandolfi V."/>
            <person name="Bustamante F.O."/>
            <person name="Brasileiro-Vidal A.C."/>
            <person name="Benko-Iseppon A.M."/>
        </authorList>
    </citation>
    <scope>NUCLEOTIDE SEQUENCE [LARGE SCALE GENOMIC DNA]</scope>
    <source>
        <tissue evidence="1">Leaves</tissue>
    </source>
</reference>
<keyword evidence="2" id="KW-1185">Reference proteome</keyword>
<evidence type="ECO:0000313" key="2">
    <source>
        <dbReference type="Proteomes" id="UP001341840"/>
    </source>
</evidence>
<name>A0ABU6VCW5_9FABA</name>